<feature type="domain" description="Porin" evidence="2">
    <location>
        <begin position="7"/>
        <end position="373"/>
    </location>
</feature>
<dbReference type="InterPro" id="IPR033900">
    <property type="entry name" value="Gram_neg_porin_domain"/>
</dbReference>
<proteinExistence type="predicted"/>
<feature type="chain" id="PRO_5046712615" evidence="1">
    <location>
        <begin position="25"/>
        <end position="400"/>
    </location>
</feature>
<keyword evidence="1" id="KW-0732">Signal</keyword>
<evidence type="ECO:0000259" key="2">
    <source>
        <dbReference type="Pfam" id="PF13609"/>
    </source>
</evidence>
<gene>
    <name evidence="3" type="ORF">ACFOD4_08775</name>
</gene>
<feature type="signal peptide" evidence="1">
    <location>
        <begin position="1"/>
        <end position="24"/>
    </location>
</feature>
<sequence>MRKILLATTAVVATAVLGMAEVKAQEAPTVRVGGYFRFNYAFTDQDVGLGPNRSTANQGKSDFASDNEIHVIVQGKAANGISYGATIEVQSDLNREAGPGFSKTSVDIDEMYMWISSPTAGQLRFGDEDGVVLGAFANGWITNFGTGGVDGDAWDNVIGANYRPAYIAGGYLNDSTKIIYTSPQFFGFDFGASFGFNTGEGEDSGCETFGVGCDRTDSFPYGTPRRKNEVQAAVRYRGSFAGVGLAATAGYIGSGVTKNTAGQSADGLAVGVFGLQATAYGATIGANYAYGVANSGLNVLTNGIDNRDMTNLMVGGSYTWQALTVGAAANWQVSAGNVNAPAARKDKIWSVGANYALAPGLALVAEYTNGTTEEGGVDRGQGVGNKTNANVLIVGTRIAF</sequence>
<name>A0ABV7G297_9PROT</name>
<dbReference type="Gene3D" id="2.40.160.10">
    <property type="entry name" value="Porin"/>
    <property type="match status" value="1"/>
</dbReference>
<organism evidence="3 4">
    <name type="scientific">Teichococcus globiformis</name>
    <dbReference type="NCBI Taxonomy" id="2307229"/>
    <lineage>
        <taxon>Bacteria</taxon>
        <taxon>Pseudomonadati</taxon>
        <taxon>Pseudomonadota</taxon>
        <taxon>Alphaproteobacteria</taxon>
        <taxon>Acetobacterales</taxon>
        <taxon>Roseomonadaceae</taxon>
        <taxon>Roseomonas</taxon>
    </lineage>
</organism>
<dbReference type="Pfam" id="PF13609">
    <property type="entry name" value="Porin_4"/>
    <property type="match status" value="1"/>
</dbReference>
<evidence type="ECO:0000313" key="3">
    <source>
        <dbReference type="EMBL" id="MFC3125152.1"/>
    </source>
</evidence>
<dbReference type="Proteomes" id="UP001595593">
    <property type="component" value="Unassembled WGS sequence"/>
</dbReference>
<accession>A0ABV7G297</accession>
<protein>
    <submittedName>
        <fullName evidence="3">Porin</fullName>
    </submittedName>
</protein>
<reference evidence="4" key="1">
    <citation type="journal article" date="2019" name="Int. J. Syst. Evol. Microbiol.">
        <title>The Global Catalogue of Microorganisms (GCM) 10K type strain sequencing project: providing services to taxonomists for standard genome sequencing and annotation.</title>
        <authorList>
            <consortium name="The Broad Institute Genomics Platform"/>
            <consortium name="The Broad Institute Genome Sequencing Center for Infectious Disease"/>
            <person name="Wu L."/>
            <person name="Ma J."/>
        </authorList>
    </citation>
    <scope>NUCLEOTIDE SEQUENCE [LARGE SCALE GENOMIC DNA]</scope>
    <source>
        <strain evidence="4">KCTC 52094</strain>
    </source>
</reference>
<dbReference type="SUPFAM" id="SSF56935">
    <property type="entry name" value="Porins"/>
    <property type="match status" value="1"/>
</dbReference>
<evidence type="ECO:0000256" key="1">
    <source>
        <dbReference type="SAM" id="SignalP"/>
    </source>
</evidence>
<dbReference type="EMBL" id="JBHRTN010000008">
    <property type="protein sequence ID" value="MFC3125152.1"/>
    <property type="molecule type" value="Genomic_DNA"/>
</dbReference>
<dbReference type="InterPro" id="IPR023614">
    <property type="entry name" value="Porin_dom_sf"/>
</dbReference>
<dbReference type="RefSeq" id="WP_379595652.1">
    <property type="nucleotide sequence ID" value="NZ_JBHRTN010000008.1"/>
</dbReference>
<keyword evidence="4" id="KW-1185">Reference proteome</keyword>
<comment type="caution">
    <text evidence="3">The sequence shown here is derived from an EMBL/GenBank/DDBJ whole genome shotgun (WGS) entry which is preliminary data.</text>
</comment>
<evidence type="ECO:0000313" key="4">
    <source>
        <dbReference type="Proteomes" id="UP001595593"/>
    </source>
</evidence>